<keyword evidence="2" id="KW-0812">Transmembrane</keyword>
<feature type="compositionally biased region" description="Low complexity" evidence="1">
    <location>
        <begin position="33"/>
        <end position="42"/>
    </location>
</feature>
<name>A0AAP0NGA9_LIQFO</name>
<protein>
    <submittedName>
        <fullName evidence="3">Uncharacterized protein</fullName>
    </submittedName>
</protein>
<keyword evidence="2" id="KW-0472">Membrane</keyword>
<feature type="transmembrane region" description="Helical" evidence="2">
    <location>
        <begin position="53"/>
        <end position="74"/>
    </location>
</feature>
<evidence type="ECO:0000313" key="4">
    <source>
        <dbReference type="Proteomes" id="UP001415857"/>
    </source>
</evidence>
<keyword evidence="2" id="KW-1133">Transmembrane helix</keyword>
<proteinExistence type="predicted"/>
<feature type="region of interest" description="Disordered" evidence="1">
    <location>
        <begin position="1"/>
        <end position="45"/>
    </location>
</feature>
<organism evidence="3 4">
    <name type="scientific">Liquidambar formosana</name>
    <name type="common">Formosan gum</name>
    <dbReference type="NCBI Taxonomy" id="63359"/>
    <lineage>
        <taxon>Eukaryota</taxon>
        <taxon>Viridiplantae</taxon>
        <taxon>Streptophyta</taxon>
        <taxon>Embryophyta</taxon>
        <taxon>Tracheophyta</taxon>
        <taxon>Spermatophyta</taxon>
        <taxon>Magnoliopsida</taxon>
        <taxon>eudicotyledons</taxon>
        <taxon>Gunneridae</taxon>
        <taxon>Pentapetalae</taxon>
        <taxon>Saxifragales</taxon>
        <taxon>Altingiaceae</taxon>
        <taxon>Liquidambar</taxon>
    </lineage>
</organism>
<keyword evidence="4" id="KW-1185">Reference proteome</keyword>
<dbReference type="Proteomes" id="UP001415857">
    <property type="component" value="Unassembled WGS sequence"/>
</dbReference>
<accession>A0AAP0NGA9</accession>
<evidence type="ECO:0000256" key="1">
    <source>
        <dbReference type="SAM" id="MobiDB-lite"/>
    </source>
</evidence>
<dbReference type="AlphaFoldDB" id="A0AAP0NGA9"/>
<evidence type="ECO:0000313" key="3">
    <source>
        <dbReference type="EMBL" id="KAK9270804.1"/>
    </source>
</evidence>
<comment type="caution">
    <text evidence="3">The sequence shown here is derived from an EMBL/GenBank/DDBJ whole genome shotgun (WGS) entry which is preliminary data.</text>
</comment>
<dbReference type="EMBL" id="JBBPBK010000014">
    <property type="protein sequence ID" value="KAK9270804.1"/>
    <property type="molecule type" value="Genomic_DNA"/>
</dbReference>
<reference evidence="3 4" key="1">
    <citation type="journal article" date="2024" name="Plant J.">
        <title>Genome sequences and population genomics reveal climatic adaptation and genomic divergence between two closely related sweetgum species.</title>
        <authorList>
            <person name="Xu W.Q."/>
            <person name="Ren C.Q."/>
            <person name="Zhang X.Y."/>
            <person name="Comes H.P."/>
            <person name="Liu X.H."/>
            <person name="Li Y.G."/>
            <person name="Kettle C.J."/>
            <person name="Jalonen R."/>
            <person name="Gaisberger H."/>
            <person name="Ma Y.Z."/>
            <person name="Qiu Y.X."/>
        </authorList>
    </citation>
    <scope>NUCLEOTIDE SEQUENCE [LARGE SCALE GENOMIC DNA]</scope>
    <source>
        <strain evidence="3">Hangzhou</strain>
    </source>
</reference>
<sequence>MDIRRRPPKPSRPAADTHGGTLSHHHHLHKESSSPVDNSSLSPTPKASDALPLPLYLTNTIFFTLFFSVAYYLLHRWRDKIRSSTPLHVVTFSEIACHCLPHRLLHLPARLLRHRLRPILHRACLSRRLGCR</sequence>
<evidence type="ECO:0000256" key="2">
    <source>
        <dbReference type="SAM" id="Phobius"/>
    </source>
</evidence>
<gene>
    <name evidence="3" type="ORF">L1049_026389</name>
</gene>